<gene>
    <name evidence="1" type="ORF">B4U79_05641</name>
</gene>
<dbReference type="EMBL" id="NCKU01019813">
    <property type="protein sequence ID" value="RWR98676.1"/>
    <property type="molecule type" value="Genomic_DNA"/>
</dbReference>
<evidence type="ECO:0000313" key="2">
    <source>
        <dbReference type="Proteomes" id="UP000285301"/>
    </source>
</evidence>
<proteinExistence type="predicted"/>
<evidence type="ECO:0000313" key="1">
    <source>
        <dbReference type="EMBL" id="RWR98676.1"/>
    </source>
</evidence>
<dbReference type="AlphaFoldDB" id="A0A443Q6K4"/>
<organism evidence="1 2">
    <name type="scientific">Dinothrombium tinctorium</name>
    <dbReference type="NCBI Taxonomy" id="1965070"/>
    <lineage>
        <taxon>Eukaryota</taxon>
        <taxon>Metazoa</taxon>
        <taxon>Ecdysozoa</taxon>
        <taxon>Arthropoda</taxon>
        <taxon>Chelicerata</taxon>
        <taxon>Arachnida</taxon>
        <taxon>Acari</taxon>
        <taxon>Acariformes</taxon>
        <taxon>Trombidiformes</taxon>
        <taxon>Prostigmata</taxon>
        <taxon>Anystina</taxon>
        <taxon>Parasitengona</taxon>
        <taxon>Trombidioidea</taxon>
        <taxon>Trombidiidae</taxon>
        <taxon>Dinothrombium</taxon>
    </lineage>
</organism>
<dbReference type="Proteomes" id="UP000285301">
    <property type="component" value="Unassembled WGS sequence"/>
</dbReference>
<accession>A0A443Q6K4</accession>
<name>A0A443Q6K4_9ACAR</name>
<reference evidence="1 2" key="1">
    <citation type="journal article" date="2018" name="Gigascience">
        <title>Genomes of trombidid mites reveal novel predicted allergens and laterally-transferred genes associated with secondary metabolism.</title>
        <authorList>
            <person name="Dong X."/>
            <person name="Chaisiri K."/>
            <person name="Xia D."/>
            <person name="Armstrong S.D."/>
            <person name="Fang Y."/>
            <person name="Donnelly M.J."/>
            <person name="Kadowaki T."/>
            <person name="McGarry J.W."/>
            <person name="Darby A.C."/>
            <person name="Makepeace B.L."/>
        </authorList>
    </citation>
    <scope>NUCLEOTIDE SEQUENCE [LARGE SCALE GENOMIC DNA]</scope>
    <source>
        <strain evidence="1">UoL-WK</strain>
    </source>
</reference>
<keyword evidence="2" id="KW-1185">Reference proteome</keyword>
<protein>
    <submittedName>
        <fullName evidence="1">Uncharacterized protein</fullName>
    </submittedName>
</protein>
<sequence length="34" mass="3900">MPCFRGKNCIFTLWPPRYMHNLCIASIALSSLSK</sequence>
<comment type="caution">
    <text evidence="1">The sequence shown here is derived from an EMBL/GenBank/DDBJ whole genome shotgun (WGS) entry which is preliminary data.</text>
</comment>